<organism evidence="1 2">
    <name type="scientific">Dictyobacter kobayashii</name>
    <dbReference type="NCBI Taxonomy" id="2014872"/>
    <lineage>
        <taxon>Bacteria</taxon>
        <taxon>Bacillati</taxon>
        <taxon>Chloroflexota</taxon>
        <taxon>Ktedonobacteria</taxon>
        <taxon>Ktedonobacterales</taxon>
        <taxon>Dictyobacteraceae</taxon>
        <taxon>Dictyobacter</taxon>
    </lineage>
</organism>
<dbReference type="SUPFAM" id="SSF48371">
    <property type="entry name" value="ARM repeat"/>
    <property type="match status" value="1"/>
</dbReference>
<proteinExistence type="predicted"/>
<evidence type="ECO:0008006" key="3">
    <source>
        <dbReference type="Google" id="ProtNLM"/>
    </source>
</evidence>
<dbReference type="OrthoDB" id="135447at2"/>
<name>A0A402AS50_9CHLR</name>
<evidence type="ECO:0000313" key="1">
    <source>
        <dbReference type="EMBL" id="GCE21927.1"/>
    </source>
</evidence>
<dbReference type="RefSeq" id="WP_126553910.1">
    <property type="nucleotide sequence ID" value="NZ_BIFS01000001.1"/>
</dbReference>
<accession>A0A402AS50</accession>
<evidence type="ECO:0000313" key="2">
    <source>
        <dbReference type="Proteomes" id="UP000287188"/>
    </source>
</evidence>
<dbReference type="Proteomes" id="UP000287188">
    <property type="component" value="Unassembled WGS sequence"/>
</dbReference>
<gene>
    <name evidence="1" type="ORF">KDK_57270</name>
</gene>
<dbReference type="InterPro" id="IPR016024">
    <property type="entry name" value="ARM-type_fold"/>
</dbReference>
<dbReference type="EMBL" id="BIFS01000001">
    <property type="protein sequence ID" value="GCE21927.1"/>
    <property type="molecule type" value="Genomic_DNA"/>
</dbReference>
<keyword evidence="2" id="KW-1185">Reference proteome</keyword>
<reference evidence="2" key="1">
    <citation type="submission" date="2018-12" db="EMBL/GenBank/DDBJ databases">
        <title>Tengunoibacter tsumagoiensis gen. nov., sp. nov., Dictyobacter kobayashii sp. nov., D. alpinus sp. nov., and D. joshuensis sp. nov. and description of Dictyobacteraceae fam. nov. within the order Ktedonobacterales isolated from Tengu-no-mugimeshi.</title>
        <authorList>
            <person name="Wang C.M."/>
            <person name="Zheng Y."/>
            <person name="Sakai Y."/>
            <person name="Toyoda A."/>
            <person name="Minakuchi Y."/>
            <person name="Abe K."/>
            <person name="Yokota A."/>
            <person name="Yabe S."/>
        </authorList>
    </citation>
    <scope>NUCLEOTIDE SEQUENCE [LARGE SCALE GENOMIC DNA]</scope>
    <source>
        <strain evidence="2">Uno11</strain>
    </source>
</reference>
<protein>
    <recommendedName>
        <fullName evidence="3">NACHT domain-containing protein</fullName>
    </recommendedName>
</protein>
<comment type="caution">
    <text evidence="1">The sequence shown here is derived from an EMBL/GenBank/DDBJ whole genome shotgun (WGS) entry which is preliminary data.</text>
</comment>
<sequence>MHWCQQLFKRRELAIVYFPVSIRFRTNLAGITFPALAALLASLHGEQIPKDPNLAEEFWRTLLSDYLMRPLPDGRRLLLVLDGIDEAADWTAGSPLFPRTPPTGLRIVLSARSLANDQGADSWLQRLGWEQPGQASTLELLPLDRSGISNVLHQIGFPLDLLSARFDIISELYRLSEGDPLLIRLYVDDLWKRGEAVVQFTQKDLRAIHPGLEGYFERWWKDQRQLWKYESPQREGAIQLVLNILACALGPLSKKDIMSLLPGDMQFQEDELEQYLVPLARFVTGDGIHQGYVFSHPRLGNYFYEERLNETEREEIEQRFLKWGAQTLTALNEASLQPEQASVYIVQYYGAHLERAQASTDTLLTLVSNGWRRAWEKLDRAQAGFLGDVERAWQAIEQLDREMINGGELASYQGEEILCLLCQVSVNSMTNSISSRLMLEAVKTGIWTPAQGLACIRLISDLTARALELVALAPYVQEPVKTEILHEALDTISTLRDEYTRFDAIIAMAPGLSEELLRHILETIPAIEDEADRAGILVELAPSLAPYPLLLEKVIVLVQEIEEEEYRALAYEGLAAYSSTEQRLHILELACQIEEERYRIPVLIALIPYVPESSLQEIFQQSEHVLDGLSRMRLLTELVVHLPERWKAEALQASWRLEQDIEDRDYRIEALIKLAPYLSRDQYSQALHEMKFLWDDRVKARALMAIAPYVPEESLLELLQIVLAMKSDEECNAVLLLLLSRLTIEHLEPVLEHAQSIWDEGCRANLLAALGPYLPEKLFPRLLELLLTIHDPGYRVWLLAELEDLLQGKSLDKQYSLTVVFQAMAGREERLQTLLAIAPRLSDRAIERLFSFMLPEIFDFAWKVHTEEMRAHILTKLGMRLPNERLARALDMVQSFQNEAYRVQVLIELAPRLYGDLLSKALDIVRGMKERDKRAQVLEVLVSSLPKERRGERVYELLHVLQLIKDEAERTHIICVCLSLTTTTLPMEQEQLLVGIVPTLSEKESQAEMLRALAPHLRPASFPPVFTIVESLDDGEEQTRVLEALAPYVSEEVFIPFFRLVLTFQQSRWRSSILAKTVPHLSESIINKLMEMALLMPNEELREEIIEALASYMPEVYVLQVLEIALAFTNRGRQLTILKALAPRIPGNYFPSLWDTIEGQWWLLQALAPHLSEALFMQTWKAALSIRKIQQRSQTLYILAPYMPTQHLEQVWEVLPTLVAERPYWTILERLAPRVPDELIGQFFPLVQTITNEEIRIQIMTTLIPRLPQELWPQIWESLYELKSEHSMMKLLIATFPYLSADYLTAAWDILQAIENSERWVLAIKEFLPYSKPEHITHIAERVLVFPYGKLQADMLEILAPYLKERQAIEIVRDLLVRQKGDSSWLEKGGIVTWNRRWRATLLAILIGYLPHEHALIAVPVILEIVQGLKAEEDRAAILTKLAIALPEDYLEETLDVLWSMESQYYQGSVLKELQRSTSASGRAKILEKALIHMQKKEDPYIAAQVLGEVKSEPMDGERERIYLLLNYTLHLLARRTRREALFILTALMPALSMVGNERVLLEVSSAMLEIGSWWP</sequence>